<proteinExistence type="predicted"/>
<keyword evidence="2" id="KW-0812">Transmembrane</keyword>
<evidence type="ECO:0000256" key="1">
    <source>
        <dbReference type="SAM" id="MobiDB-lite"/>
    </source>
</evidence>
<comment type="caution">
    <text evidence="3">The sequence shown here is derived from an EMBL/GenBank/DDBJ whole genome shotgun (WGS) entry which is preliminary data.</text>
</comment>
<feature type="region of interest" description="Disordered" evidence="1">
    <location>
        <begin position="74"/>
        <end position="107"/>
    </location>
</feature>
<dbReference type="RefSeq" id="WP_145857174.1">
    <property type="nucleotide sequence ID" value="NZ_RPFW01000005.1"/>
</dbReference>
<feature type="transmembrane region" description="Helical" evidence="2">
    <location>
        <begin position="12"/>
        <end position="31"/>
    </location>
</feature>
<reference evidence="3 4" key="1">
    <citation type="submission" date="2018-11" db="EMBL/GenBank/DDBJ databases">
        <title>Trebonia kvetii gen.nov., sp.nov., a novel acidophilic actinobacterium, and proposal of the new actinobacterial family Treboniaceae fam. nov.</title>
        <authorList>
            <person name="Rapoport D."/>
            <person name="Sagova-Mareckova M."/>
            <person name="Sedlacek I."/>
            <person name="Provaznik J."/>
            <person name="Kralova S."/>
            <person name="Pavlinic D."/>
            <person name="Benes V."/>
            <person name="Kopecky J."/>
        </authorList>
    </citation>
    <scope>NUCLEOTIDE SEQUENCE [LARGE SCALE GENOMIC DNA]</scope>
    <source>
        <strain evidence="3 4">15Tr583</strain>
    </source>
</reference>
<dbReference type="AlphaFoldDB" id="A0A6P2BYN8"/>
<evidence type="ECO:0000256" key="2">
    <source>
        <dbReference type="SAM" id="Phobius"/>
    </source>
</evidence>
<name>A0A6P2BYN8_9ACTN</name>
<accession>A0A6P2BYN8</accession>
<gene>
    <name evidence="3" type="ORF">EAS64_26165</name>
</gene>
<dbReference type="Proteomes" id="UP000460272">
    <property type="component" value="Unassembled WGS sequence"/>
</dbReference>
<keyword evidence="2" id="KW-0472">Membrane</keyword>
<feature type="transmembrane region" description="Helical" evidence="2">
    <location>
        <begin position="37"/>
        <end position="59"/>
    </location>
</feature>
<protein>
    <submittedName>
        <fullName evidence="3">Uncharacterized protein</fullName>
    </submittedName>
</protein>
<sequence>MGERLNAWNAAWSAAGGVIMLAGITSAPLLWPDFGHSAWELTLAILATVAIPFGLYWMIAALKQWWPFSTGGRTHAEPAEADQLPGPVIPPVSDDEFQRHLRGNKQS</sequence>
<dbReference type="EMBL" id="RPFW01000005">
    <property type="protein sequence ID" value="TVZ02303.1"/>
    <property type="molecule type" value="Genomic_DNA"/>
</dbReference>
<keyword evidence="2" id="KW-1133">Transmembrane helix</keyword>
<evidence type="ECO:0000313" key="4">
    <source>
        <dbReference type="Proteomes" id="UP000460272"/>
    </source>
</evidence>
<evidence type="ECO:0000313" key="3">
    <source>
        <dbReference type="EMBL" id="TVZ02303.1"/>
    </source>
</evidence>
<keyword evidence="4" id="KW-1185">Reference proteome</keyword>
<organism evidence="3 4">
    <name type="scientific">Trebonia kvetii</name>
    <dbReference type="NCBI Taxonomy" id="2480626"/>
    <lineage>
        <taxon>Bacteria</taxon>
        <taxon>Bacillati</taxon>
        <taxon>Actinomycetota</taxon>
        <taxon>Actinomycetes</taxon>
        <taxon>Streptosporangiales</taxon>
        <taxon>Treboniaceae</taxon>
        <taxon>Trebonia</taxon>
    </lineage>
</organism>